<evidence type="ECO:0000259" key="1">
    <source>
        <dbReference type="Pfam" id="PF13304"/>
    </source>
</evidence>
<keyword evidence="2" id="KW-0067">ATP-binding</keyword>
<keyword evidence="2" id="KW-0547">Nucleotide-binding</keyword>
<dbReference type="InterPro" id="IPR003959">
    <property type="entry name" value="ATPase_AAA_core"/>
</dbReference>
<sequence>MLRSFRFSNHRSFADEQELLLMPGGADPGFAVVPVAAMYGANASGKSNLLDALEFMRTAVVESFRLWETDTGIPRSAFRLNPGVVGRPSTFVVELFVEDVPYTYGFEVDDESVIQEWLYAYPKRRSRKIFERHGDQIILGSTVEAHAKLVALEELIRPNALFLSLAAQVNLGPVLPVAQWFRRAVRFATGRQEGRPPAAGRFANLLWQEPERQHQVVALLAAADLGISDVRVEVEDLAAIRGQMPSVNRRDYALNNDSSRRLALHFFHNGSDEPFDFMDESAGTRCWVGLLPDVLAVLGNGSMLVLDESDTNLHPLLMAALIGLFQERETNPQSAQLVFASHDTSLLGTLLGERVLDRDQIWFVEKDSRGASKLFPLSDFKPRKDQNTERRYLGGSYGAVPLVSPVDFADTLRAG</sequence>
<comment type="caution">
    <text evidence="2">The sequence shown here is derived from an EMBL/GenBank/DDBJ whole genome shotgun (WGS) entry which is preliminary data.</text>
</comment>
<dbReference type="EMBL" id="BAAANY010000007">
    <property type="protein sequence ID" value="GAA1669938.1"/>
    <property type="molecule type" value="Genomic_DNA"/>
</dbReference>
<keyword evidence="3" id="KW-1185">Reference proteome</keyword>
<evidence type="ECO:0000313" key="3">
    <source>
        <dbReference type="Proteomes" id="UP001500618"/>
    </source>
</evidence>
<protein>
    <submittedName>
        <fullName evidence="2">ATP-binding protein</fullName>
    </submittedName>
</protein>
<evidence type="ECO:0000313" key="2">
    <source>
        <dbReference type="EMBL" id="GAA1669938.1"/>
    </source>
</evidence>
<dbReference type="InterPro" id="IPR027417">
    <property type="entry name" value="P-loop_NTPase"/>
</dbReference>
<dbReference type="Proteomes" id="UP001500618">
    <property type="component" value="Unassembled WGS sequence"/>
</dbReference>
<reference evidence="2 3" key="1">
    <citation type="journal article" date="2019" name="Int. J. Syst. Evol. Microbiol.">
        <title>The Global Catalogue of Microorganisms (GCM) 10K type strain sequencing project: providing services to taxonomists for standard genome sequencing and annotation.</title>
        <authorList>
            <consortium name="The Broad Institute Genomics Platform"/>
            <consortium name="The Broad Institute Genome Sequencing Center for Infectious Disease"/>
            <person name="Wu L."/>
            <person name="Ma J."/>
        </authorList>
    </citation>
    <scope>NUCLEOTIDE SEQUENCE [LARGE SCALE GENOMIC DNA]</scope>
    <source>
        <strain evidence="2 3">JCM 14718</strain>
    </source>
</reference>
<proteinExistence type="predicted"/>
<organism evidence="2 3">
    <name type="scientific">Fodinicola feengrottensis</name>
    <dbReference type="NCBI Taxonomy" id="435914"/>
    <lineage>
        <taxon>Bacteria</taxon>
        <taxon>Bacillati</taxon>
        <taxon>Actinomycetota</taxon>
        <taxon>Actinomycetes</taxon>
        <taxon>Mycobacteriales</taxon>
        <taxon>Fodinicola</taxon>
    </lineage>
</organism>
<name>A0ABN2GEI4_9ACTN</name>
<feature type="domain" description="ATPase AAA-type core" evidence="1">
    <location>
        <begin position="35"/>
        <end position="347"/>
    </location>
</feature>
<dbReference type="PANTHER" id="PTHR40396">
    <property type="entry name" value="ATPASE-LIKE PROTEIN"/>
    <property type="match status" value="1"/>
</dbReference>
<dbReference type="GO" id="GO:0005524">
    <property type="term" value="F:ATP binding"/>
    <property type="evidence" value="ECO:0007669"/>
    <property type="project" value="UniProtKB-KW"/>
</dbReference>
<dbReference type="PANTHER" id="PTHR40396:SF1">
    <property type="entry name" value="ATPASE AAA-TYPE CORE DOMAIN-CONTAINING PROTEIN"/>
    <property type="match status" value="1"/>
</dbReference>
<gene>
    <name evidence="2" type="ORF">GCM10009765_19280</name>
</gene>
<dbReference type="RefSeq" id="WP_344309058.1">
    <property type="nucleotide sequence ID" value="NZ_BAAANY010000007.1"/>
</dbReference>
<dbReference type="SUPFAM" id="SSF52540">
    <property type="entry name" value="P-loop containing nucleoside triphosphate hydrolases"/>
    <property type="match status" value="1"/>
</dbReference>
<accession>A0ABN2GEI4</accession>
<dbReference type="Gene3D" id="3.40.50.300">
    <property type="entry name" value="P-loop containing nucleotide triphosphate hydrolases"/>
    <property type="match status" value="2"/>
</dbReference>
<dbReference type="Pfam" id="PF13304">
    <property type="entry name" value="AAA_21"/>
    <property type="match status" value="1"/>
</dbReference>